<feature type="transmembrane region" description="Helical" evidence="2">
    <location>
        <begin position="403"/>
        <end position="423"/>
    </location>
</feature>
<keyword evidence="2" id="KW-0472">Membrane</keyword>
<gene>
    <name evidence="4" type="ORF">GH885_07305</name>
</gene>
<accession>A0A6N7QY79</accession>
<feature type="transmembrane region" description="Helical" evidence="2">
    <location>
        <begin position="305"/>
        <end position="328"/>
    </location>
</feature>
<evidence type="ECO:0000256" key="1">
    <source>
        <dbReference type="SAM" id="MobiDB-lite"/>
    </source>
</evidence>
<dbReference type="InterPro" id="IPR058112">
    <property type="entry name" value="CD3337_EF1877-like"/>
</dbReference>
<feature type="signal peptide" evidence="3">
    <location>
        <begin position="1"/>
        <end position="28"/>
    </location>
</feature>
<feature type="chain" id="PRO_5026927466" evidence="3">
    <location>
        <begin position="29"/>
        <end position="803"/>
    </location>
</feature>
<dbReference type="EMBL" id="WJEE01000012">
    <property type="protein sequence ID" value="MRI66152.1"/>
    <property type="molecule type" value="Genomic_DNA"/>
</dbReference>
<evidence type="ECO:0000256" key="2">
    <source>
        <dbReference type="SAM" id="Phobius"/>
    </source>
</evidence>
<feature type="transmembrane region" description="Helical" evidence="2">
    <location>
        <begin position="364"/>
        <end position="391"/>
    </location>
</feature>
<feature type="region of interest" description="Disordered" evidence="1">
    <location>
        <begin position="515"/>
        <end position="570"/>
    </location>
</feature>
<protein>
    <submittedName>
        <fullName evidence="4">Uncharacterized protein</fullName>
    </submittedName>
</protein>
<organism evidence="4 5">
    <name type="scientific">Gracilibacillus thailandensis</name>
    <dbReference type="NCBI Taxonomy" id="563735"/>
    <lineage>
        <taxon>Bacteria</taxon>
        <taxon>Bacillati</taxon>
        <taxon>Bacillota</taxon>
        <taxon>Bacilli</taxon>
        <taxon>Bacillales</taxon>
        <taxon>Bacillaceae</taxon>
        <taxon>Gracilibacillus</taxon>
    </lineage>
</organism>
<dbReference type="Proteomes" id="UP000435187">
    <property type="component" value="Unassembled WGS sequence"/>
</dbReference>
<feature type="transmembrane region" description="Helical" evidence="2">
    <location>
        <begin position="146"/>
        <end position="167"/>
    </location>
</feature>
<sequence>MKLFKKTIVALLSVLVLFIATGSQVVSASTPQDEIFKVTYGDYQDENVFYHIDYIDPTELEDEGFWDKFKIFSNLKDGVVGFFYNLLHEIFVALPFFMMKTATTAMIWLFNKIYEVNFVDAIVGEIASSIQSIAGISGSSFSSSGLFGGFLGIITITIALYTLYQFAVKRASISAFSGLLKSLIALVLALVFFSNYTTLVTGLNKLSVEASGMIVSGGIDVNSDGNITDSSAQDEMNTTLWNTFVHQPYLMLQYGTMDQSAIGNDRVKDLMTKKPDSEERYNLVKEEILDNGNDMMTRDKMFERWGILMIAGMANAFNSLPVLLLAFALLFFQFWFTAMAMVAPFAFIWSAFPNQFGVLARYLLELITPLVLKLAVSVLALVVFSLTSVISNVAMTTLNEQGLLAYIFVVFIQGILFFTIFLLRKRILNIFSMGSKQLQYIREGMSNTFVQPAKKGIQGTTTAVGTVAGAVVGGPQGALIGSSIGSSVGQTMTGDKSLGDAGRDVALNYSMHENMQHRQKLSDLNEQNEEYSKDNVMSQTHQKNEDTTSNNTHDLSNEHISNETNSIGDSEYVNNNYEEELNNSVQSDRDYEQSGNEDKEDLDLNNLEEVNSQMSVGNDQVNNPSEENVNNPKPQQSMNQIDTSSSSVHSPSVEQQEDKATNPVYSPTIEQQGEAEGNPVQSIPVEHVNTESDPIHNTPVQSGNAESNPVRTTPVQSGNTKSNPVNSQSVNAGQTGSNPVGSQQSKGKSNNVTSSNLDSLGNFVDEGWNDKPVEINEDKKFELDDFIDNNDIDTNISDYEVGE</sequence>
<evidence type="ECO:0000256" key="3">
    <source>
        <dbReference type="SAM" id="SignalP"/>
    </source>
</evidence>
<comment type="caution">
    <text evidence="4">The sequence shown here is derived from an EMBL/GenBank/DDBJ whole genome shotgun (WGS) entry which is preliminary data.</text>
</comment>
<evidence type="ECO:0000313" key="4">
    <source>
        <dbReference type="EMBL" id="MRI66152.1"/>
    </source>
</evidence>
<feature type="compositionally biased region" description="Low complexity" evidence="1">
    <location>
        <begin position="621"/>
        <end position="632"/>
    </location>
</feature>
<keyword evidence="3" id="KW-0732">Signal</keyword>
<dbReference type="RefSeq" id="WP_153834911.1">
    <property type="nucleotide sequence ID" value="NZ_JBHUMW010000094.1"/>
</dbReference>
<feature type="region of interest" description="Disordered" evidence="1">
    <location>
        <begin position="583"/>
        <end position="661"/>
    </location>
</feature>
<keyword evidence="2" id="KW-1133">Transmembrane helix</keyword>
<name>A0A6N7QY79_9BACI</name>
<dbReference type="AlphaFoldDB" id="A0A6N7QY79"/>
<feature type="compositionally biased region" description="Polar residues" evidence="1">
    <location>
        <begin position="633"/>
        <end position="643"/>
    </location>
</feature>
<feature type="transmembrane region" description="Helical" evidence="2">
    <location>
        <begin position="173"/>
        <end position="193"/>
    </location>
</feature>
<feature type="transmembrane region" description="Helical" evidence="2">
    <location>
        <begin position="334"/>
        <end position="352"/>
    </location>
</feature>
<feature type="compositionally biased region" description="Low complexity" evidence="1">
    <location>
        <begin position="644"/>
        <end position="653"/>
    </location>
</feature>
<feature type="region of interest" description="Disordered" evidence="1">
    <location>
        <begin position="690"/>
        <end position="769"/>
    </location>
</feature>
<dbReference type="NCBIfam" id="NF046089">
    <property type="entry name" value="CD3337_EF1877"/>
    <property type="match status" value="1"/>
</dbReference>
<feature type="compositionally biased region" description="Polar residues" evidence="1">
    <location>
        <begin position="535"/>
        <end position="554"/>
    </location>
</feature>
<feature type="compositionally biased region" description="Polar residues" evidence="1">
    <location>
        <begin position="608"/>
        <end position="620"/>
    </location>
</feature>
<evidence type="ECO:0000313" key="5">
    <source>
        <dbReference type="Proteomes" id="UP000435187"/>
    </source>
</evidence>
<feature type="compositionally biased region" description="Polar residues" evidence="1">
    <location>
        <begin position="698"/>
        <end position="759"/>
    </location>
</feature>
<keyword evidence="5" id="KW-1185">Reference proteome</keyword>
<keyword evidence="2" id="KW-0812">Transmembrane</keyword>
<reference evidence="4 5" key="1">
    <citation type="submission" date="2019-10" db="EMBL/GenBank/DDBJ databases">
        <title>Gracilibacillus salitolerans sp. nov., a moderate halophile isolated from a saline soil in northwest China.</title>
        <authorList>
            <person name="Gan L."/>
        </authorList>
    </citation>
    <scope>NUCLEOTIDE SEQUENCE [LARGE SCALE GENOMIC DNA]</scope>
    <source>
        <strain evidence="4 5">TP2-8</strain>
    </source>
</reference>
<proteinExistence type="predicted"/>